<reference evidence="1 2" key="2">
    <citation type="journal article" date="2015" name="Stand. Genomic Sci.">
        <title>The complete genome sequence of the rumen methanogen Methanosarcina barkeri CM1.</title>
        <authorList>
            <person name="Lambie S.C."/>
            <person name="Kelly W.J."/>
            <person name="Leahy S.C."/>
            <person name="Li D."/>
            <person name="Reilly K."/>
            <person name="McAllister T.A."/>
            <person name="Valle E.R."/>
            <person name="Attwood G.T."/>
            <person name="Altermann E."/>
        </authorList>
    </citation>
    <scope>NUCLEOTIDE SEQUENCE [LARGE SCALE GENOMIC DNA]</scope>
    <source>
        <strain evidence="1 2">CM1</strain>
    </source>
</reference>
<name>A0A0G3CEW8_METBA</name>
<sequence>MFREITHKKRVLSSAIILENKNGIIHFSPNVIMYPNYFNMFQKRYQDKIFIFKKILRNVGSRAASGMSLYRSTNM</sequence>
<evidence type="ECO:0000313" key="1">
    <source>
        <dbReference type="EMBL" id="AKJ40574.1"/>
    </source>
</evidence>
<dbReference type="AlphaFoldDB" id="A0A0G3CEW8"/>
<dbReference type="Proteomes" id="UP000035331">
    <property type="component" value="Chromosome"/>
</dbReference>
<reference evidence="2" key="1">
    <citation type="submission" date="2014-06" db="EMBL/GenBank/DDBJ databases">
        <title>The complete genome sequence of Methanosarcina barkeri CM1.</title>
        <authorList>
            <consortium name="Pastoral Greenhouse Gas Research Consortium"/>
            <person name="Lambie S.C."/>
            <person name="Leahy S.C."/>
            <person name="Kelly W.J."/>
            <person name="Li D."/>
            <person name="Reilly K."/>
            <person name="Attwood G.T."/>
            <person name="Altermann E."/>
        </authorList>
    </citation>
    <scope>NUCLEOTIDE SEQUENCE [LARGE SCALE GENOMIC DNA]</scope>
    <source>
        <strain evidence="2">CM1</strain>
    </source>
</reference>
<gene>
    <name evidence="1" type="ORF">MCM1_3591</name>
</gene>
<dbReference type="PATRIC" id="fig|796385.3.peg.4354"/>
<proteinExistence type="predicted"/>
<accession>A0A0G3CEW8</accession>
<organism evidence="1 2">
    <name type="scientific">Methanosarcina barkeri CM1</name>
    <dbReference type="NCBI Taxonomy" id="796385"/>
    <lineage>
        <taxon>Archaea</taxon>
        <taxon>Methanobacteriati</taxon>
        <taxon>Methanobacteriota</taxon>
        <taxon>Stenosarchaea group</taxon>
        <taxon>Methanomicrobia</taxon>
        <taxon>Methanosarcinales</taxon>
        <taxon>Methanosarcinaceae</taxon>
        <taxon>Methanosarcina</taxon>
    </lineage>
</organism>
<dbReference type="EMBL" id="CP008746">
    <property type="protein sequence ID" value="AKJ40574.1"/>
    <property type="molecule type" value="Genomic_DNA"/>
</dbReference>
<protein>
    <submittedName>
        <fullName evidence="1">Uncharacterized protein</fullName>
    </submittedName>
</protein>
<evidence type="ECO:0000313" key="2">
    <source>
        <dbReference type="Proteomes" id="UP000035331"/>
    </source>
</evidence>